<evidence type="ECO:0000313" key="1">
    <source>
        <dbReference type="EMBL" id="QJA97739.1"/>
    </source>
</evidence>
<gene>
    <name evidence="1" type="ORF">MM415B05987_0009</name>
</gene>
<proteinExistence type="predicted"/>
<sequence>MATKTIKAKVDLQNLFLQAAQEMKSTGVSIGFMVALNYLKEIANRAIELEDEVILEALEGMGLVKR</sequence>
<organism evidence="1">
    <name type="scientific">viral metagenome</name>
    <dbReference type="NCBI Taxonomy" id="1070528"/>
    <lineage>
        <taxon>unclassified sequences</taxon>
        <taxon>metagenomes</taxon>
        <taxon>organismal metagenomes</taxon>
    </lineage>
</organism>
<accession>A0A6M3LUH4</accession>
<protein>
    <submittedName>
        <fullName evidence="1">Uncharacterized protein</fullName>
    </submittedName>
</protein>
<dbReference type="AlphaFoldDB" id="A0A6M3LUH4"/>
<dbReference type="EMBL" id="MT143520">
    <property type="protein sequence ID" value="QJA97739.1"/>
    <property type="molecule type" value="Genomic_DNA"/>
</dbReference>
<reference evidence="1" key="1">
    <citation type="submission" date="2020-03" db="EMBL/GenBank/DDBJ databases">
        <title>The deep terrestrial virosphere.</title>
        <authorList>
            <person name="Holmfeldt K."/>
            <person name="Nilsson E."/>
            <person name="Simone D."/>
            <person name="Lopez-Fernandez M."/>
            <person name="Wu X."/>
            <person name="de Brujin I."/>
            <person name="Lundin D."/>
            <person name="Andersson A."/>
            <person name="Bertilsson S."/>
            <person name="Dopson M."/>
        </authorList>
    </citation>
    <scope>NUCLEOTIDE SEQUENCE</scope>
    <source>
        <strain evidence="1">MM415B05987</strain>
    </source>
</reference>
<name>A0A6M3LUH4_9ZZZZ</name>